<protein>
    <submittedName>
        <fullName evidence="2">Uncharacterized protein</fullName>
    </submittedName>
</protein>
<reference evidence="2" key="2">
    <citation type="journal article" date="2023" name="IMA Fungus">
        <title>Comparative genomic study of the Penicillium genus elucidates a diverse pangenome and 15 lateral gene transfer events.</title>
        <authorList>
            <person name="Petersen C."/>
            <person name="Sorensen T."/>
            <person name="Nielsen M.R."/>
            <person name="Sondergaard T.E."/>
            <person name="Sorensen J.L."/>
            <person name="Fitzpatrick D.A."/>
            <person name="Frisvad J.C."/>
            <person name="Nielsen K.L."/>
        </authorList>
    </citation>
    <scope>NUCLEOTIDE SEQUENCE</scope>
    <source>
        <strain evidence="2">IBT 29677</strain>
    </source>
</reference>
<dbReference type="OrthoDB" id="4227269at2759"/>
<dbReference type="GeneID" id="81372712"/>
<reference evidence="2" key="1">
    <citation type="submission" date="2022-12" db="EMBL/GenBank/DDBJ databases">
        <authorList>
            <person name="Petersen C."/>
        </authorList>
    </citation>
    <scope>NUCLEOTIDE SEQUENCE</scope>
    <source>
        <strain evidence="2">IBT 29677</strain>
    </source>
</reference>
<comment type="caution">
    <text evidence="2">The sequence shown here is derived from an EMBL/GenBank/DDBJ whole genome shotgun (WGS) entry which is preliminary data.</text>
</comment>
<feature type="region of interest" description="Disordered" evidence="1">
    <location>
        <begin position="172"/>
        <end position="226"/>
    </location>
</feature>
<proteinExistence type="predicted"/>
<sequence length="468" mass="54049">MTQRVMFAQGLKPANRMVELHPGQAYLHRFKSARRDYKTDIWVAIILPDDEIERHGLHRRPSEAKPADGTWTTPTSERCYPCFLPARNTFRYASVKELFNLPETPPVKYAAIFGEEDEKLFQEVLDLARISPEIDFWLKMADDEEIMKGKRGKQMELIRPDGYDHVFAKISSDSDSDDLSSDKEDVKSESSAPAGSHIARFPALSTNTPTSHIKQEEGEDPEESQQKELVLGMTFRQVQNHFLLRDEYRSTIRRIFRHHLDVEDQPEAEQICMFLNSGHFNPRVVEVKDPVPFANNAGDENSNDKSQTRQIGDILRIGRKLQLQGIQLQGNDDIKGLQKLILSLGRLYKQARIFDIKLLMENVIQKLQIAWNSYPGIYPLKPLIEVVRIVDPVHLAASDPFREWIVPFIAETIDLFQYEDGKKFWKVMNSYPLLRMEINDKRSEFLKNNPERYMDVHALLRSRGVGGN</sequence>
<dbReference type="Proteomes" id="UP001147747">
    <property type="component" value="Unassembled WGS sequence"/>
</dbReference>
<gene>
    <name evidence="2" type="ORF">N7509_009095</name>
</gene>
<dbReference type="AlphaFoldDB" id="A0A9X0B399"/>
<accession>A0A9X0B399</accession>
<name>A0A9X0B399_9EURO</name>
<keyword evidence="3" id="KW-1185">Reference proteome</keyword>
<organism evidence="2 3">
    <name type="scientific">Penicillium cosmopolitanum</name>
    <dbReference type="NCBI Taxonomy" id="1131564"/>
    <lineage>
        <taxon>Eukaryota</taxon>
        <taxon>Fungi</taxon>
        <taxon>Dikarya</taxon>
        <taxon>Ascomycota</taxon>
        <taxon>Pezizomycotina</taxon>
        <taxon>Eurotiomycetes</taxon>
        <taxon>Eurotiomycetidae</taxon>
        <taxon>Eurotiales</taxon>
        <taxon>Aspergillaceae</taxon>
        <taxon>Penicillium</taxon>
    </lineage>
</organism>
<evidence type="ECO:0000313" key="3">
    <source>
        <dbReference type="Proteomes" id="UP001147747"/>
    </source>
</evidence>
<evidence type="ECO:0000313" key="2">
    <source>
        <dbReference type="EMBL" id="KAJ5386554.1"/>
    </source>
</evidence>
<dbReference type="RefSeq" id="XP_056484352.1">
    <property type="nucleotide sequence ID" value="XM_056633732.1"/>
</dbReference>
<dbReference type="EMBL" id="JAPZBU010000009">
    <property type="protein sequence ID" value="KAJ5386554.1"/>
    <property type="molecule type" value="Genomic_DNA"/>
</dbReference>
<evidence type="ECO:0000256" key="1">
    <source>
        <dbReference type="SAM" id="MobiDB-lite"/>
    </source>
</evidence>